<dbReference type="PANTHER" id="PTHR36181">
    <property type="entry name" value="INTRON-ENCODED ENDONUCLEASE AI3-RELATED"/>
    <property type="match status" value="1"/>
</dbReference>
<dbReference type="GeneID" id="17963048"/>
<protein>
    <submittedName>
        <fullName evidence="2">LAGLIDADG endonuclease</fullName>
    </submittedName>
</protein>
<evidence type="ECO:0000259" key="1">
    <source>
        <dbReference type="Pfam" id="PF00961"/>
    </source>
</evidence>
<reference evidence="2" key="2">
    <citation type="submission" date="2013-12" db="EMBL/GenBank/DDBJ databases">
        <title>Mitochondrial Genome of Annulohypoxylon stygium, cohabitant fungus of Tremella fuciformis, reveals intron diversity.</title>
        <authorList>
            <person name="Hsiang T."/>
        </authorList>
    </citation>
    <scope>NUCLEOTIDE SEQUENCE</scope>
</reference>
<organism evidence="2">
    <name type="scientific">Annulohypoxylon stygium</name>
    <dbReference type="NCBI Taxonomy" id="326628"/>
    <lineage>
        <taxon>Eukaryota</taxon>
        <taxon>Fungi</taxon>
        <taxon>Dikarya</taxon>
        <taxon>Ascomycota</taxon>
        <taxon>Pezizomycotina</taxon>
        <taxon>Sordariomycetes</taxon>
        <taxon>Xylariomycetidae</taxon>
        <taxon>Xylariales</taxon>
        <taxon>Hypoxylaceae</taxon>
        <taxon>Annulohypoxylon</taxon>
    </lineage>
</organism>
<keyword evidence="2" id="KW-0255">Endonuclease</keyword>
<sequence length="363" mass="40603">MLFFFYFGLLHTKGSLRDNDNSTPMLANRTSLKGGFIFITAHGSKGALKRFYSTGVDVKESKLSPYWVTGFADAESTFSLKVSKSGATRSGWNIVPEFQITLHSRDLLLLRKIHSFFGVGTVSERQTRDQVYYTIQSARTIANVIIPHFDAYPLITQKKADYLLFKQAIGLLLSGQSRSSIEGINKILSIKKSMNKGLSDILNINFPTILPEPRPEVSGLSIPDPNWLRGFVDGEGYFYARSLKNNNYSTGFSVNLIFSIFQHVRDEGLLTTFIEYLGCGRIEKASTRPDGVNFVVSKFSDIKEKIIPFFQTSPLEGIKNRDLLDFVEVANIIEAKGHLTIEGVNKINSLKSGMNSSRVINKL</sequence>
<name>V5RG15_9PEZI</name>
<reference evidence="2" key="1">
    <citation type="submission" date="2013-08" db="EMBL/GenBank/DDBJ databases">
        <authorList>
            <person name="Deng Y.-J."/>
            <person name="Xie B.-G."/>
            <person name="Jiang Y.-J."/>
            <person name="Wang Q.-F."/>
            <person name="Lan F.-S."/>
        </authorList>
    </citation>
    <scope>NUCLEOTIDE SEQUENCE</scope>
</reference>
<dbReference type="AlphaFoldDB" id="V5RG15"/>
<dbReference type="RefSeq" id="YP_008964946.1">
    <property type="nucleotide sequence ID" value="NC_023117.1"/>
</dbReference>
<dbReference type="Pfam" id="PF00961">
    <property type="entry name" value="LAGLIDADG_1"/>
    <property type="match status" value="2"/>
</dbReference>
<keyword evidence="2" id="KW-0540">Nuclease</keyword>
<dbReference type="SUPFAM" id="SSF55608">
    <property type="entry name" value="Homing endonucleases"/>
    <property type="match status" value="2"/>
</dbReference>
<dbReference type="InterPro" id="IPR027434">
    <property type="entry name" value="Homing_endonucl"/>
</dbReference>
<dbReference type="PANTHER" id="PTHR36181:SF4">
    <property type="entry name" value="LAGLIDADG ENDONUCLEASE"/>
    <property type="match status" value="1"/>
</dbReference>
<accession>V5RG15</accession>
<dbReference type="GO" id="GO:0005739">
    <property type="term" value="C:mitochondrion"/>
    <property type="evidence" value="ECO:0007669"/>
    <property type="project" value="UniProtKB-ARBA"/>
</dbReference>
<feature type="domain" description="Homing endonuclease LAGLIDADG" evidence="1">
    <location>
        <begin position="69"/>
        <end position="168"/>
    </location>
</feature>
<dbReference type="EMBL" id="KF545917">
    <property type="protein sequence ID" value="AHB33505.1"/>
    <property type="molecule type" value="Genomic_DNA"/>
</dbReference>
<feature type="domain" description="Homing endonuclease LAGLIDADG" evidence="1">
    <location>
        <begin position="228"/>
        <end position="329"/>
    </location>
</feature>
<keyword evidence="2" id="KW-0496">Mitochondrion</keyword>
<dbReference type="InterPro" id="IPR004860">
    <property type="entry name" value="LAGLIDADG_dom"/>
</dbReference>
<dbReference type="FunFam" id="3.10.28.10:FF:000010">
    <property type="entry name" value="LAGLIDADG homing endonuclease I-LtrII"/>
    <property type="match status" value="1"/>
</dbReference>
<dbReference type="GO" id="GO:0004519">
    <property type="term" value="F:endonuclease activity"/>
    <property type="evidence" value="ECO:0007669"/>
    <property type="project" value="UniProtKB-KW"/>
</dbReference>
<keyword evidence="2" id="KW-0378">Hydrolase</keyword>
<evidence type="ECO:0000313" key="2">
    <source>
        <dbReference type="EMBL" id="AHB33505.1"/>
    </source>
</evidence>
<gene>
    <name evidence="2" type="primary">oi4cox3</name>
</gene>
<proteinExistence type="predicted"/>
<dbReference type="InterPro" id="IPR051289">
    <property type="entry name" value="LAGLIDADG_Endonuclease"/>
</dbReference>
<dbReference type="Gene3D" id="3.10.28.10">
    <property type="entry name" value="Homing endonucleases"/>
    <property type="match status" value="2"/>
</dbReference>
<geneLocation type="mitochondrion" evidence="2"/>